<dbReference type="OrthoDB" id="9784896at2"/>
<dbReference type="PROSITE" id="PS51352">
    <property type="entry name" value="THIOREDOXIN_2"/>
    <property type="match status" value="1"/>
</dbReference>
<dbReference type="Gene3D" id="3.40.30.10">
    <property type="entry name" value="Glutaredoxin"/>
    <property type="match status" value="1"/>
</dbReference>
<evidence type="ECO:0000256" key="9">
    <source>
        <dbReference type="SAM" id="SignalP"/>
    </source>
</evidence>
<evidence type="ECO:0000256" key="4">
    <source>
        <dbReference type="ARBA" id="ARBA00022764"/>
    </source>
</evidence>
<dbReference type="InterPro" id="IPR017937">
    <property type="entry name" value="Thioredoxin_CS"/>
</dbReference>
<dbReference type="RefSeq" id="WP_078746511.1">
    <property type="nucleotide sequence ID" value="NZ_FUXG01000030.1"/>
</dbReference>
<dbReference type="EMBL" id="MTSM01000029">
    <property type="protein sequence ID" value="OPX54284.1"/>
    <property type="molecule type" value="Genomic_DNA"/>
</dbReference>
<feature type="domain" description="Thioredoxin" evidence="10">
    <location>
        <begin position="12"/>
        <end position="156"/>
    </location>
</feature>
<dbReference type="Pfam" id="PF01323">
    <property type="entry name" value="DSBA"/>
    <property type="match status" value="1"/>
</dbReference>
<feature type="chain" id="PRO_5012504547" description="Thiol:disulfide interchange protein" evidence="9">
    <location>
        <begin position="25"/>
        <end position="213"/>
    </location>
</feature>
<dbReference type="InterPro" id="IPR001853">
    <property type="entry name" value="DSBA-like_thioredoxin_dom"/>
</dbReference>
<dbReference type="GO" id="GO:0015036">
    <property type="term" value="F:disulfide oxidoreductase activity"/>
    <property type="evidence" value="ECO:0007669"/>
    <property type="project" value="UniProtKB-ARBA"/>
</dbReference>
<evidence type="ECO:0000259" key="10">
    <source>
        <dbReference type="PROSITE" id="PS51352"/>
    </source>
</evidence>
<gene>
    <name evidence="11" type="ORF">BTE48_14925</name>
</gene>
<dbReference type="InterPro" id="IPR013766">
    <property type="entry name" value="Thioredoxin_domain"/>
</dbReference>
<dbReference type="AlphaFoldDB" id="A0A1T4SEV3"/>
<dbReference type="PANTHER" id="PTHR35891:SF2">
    <property type="entry name" value="THIOL:DISULFIDE INTERCHANGE PROTEIN DSBA"/>
    <property type="match status" value="1"/>
</dbReference>
<dbReference type="PANTHER" id="PTHR35891">
    <property type="entry name" value="THIOL:DISULFIDE INTERCHANGE PROTEIN DSBA"/>
    <property type="match status" value="1"/>
</dbReference>
<name>A0A1T4SEV3_9GAMM</name>
<protein>
    <recommendedName>
        <fullName evidence="7">Thiol:disulfide interchange protein</fullName>
    </recommendedName>
</protein>
<reference evidence="11 12" key="1">
    <citation type="submission" date="2017-01" db="EMBL/GenBank/DDBJ databases">
        <title>Genome Sequencing of a Marine Spirillum, Oceanospirillum multiglobuliferum ATCC 33336, from Japan.</title>
        <authorList>
            <person name="Carney J.G."/>
            <person name="Trachtenberg A.M."/>
            <person name="Rheaume B.A."/>
            <person name="Linnane J.D."/>
            <person name="Pitts N.L."/>
            <person name="Mykles D.L."/>
            <person name="Maclea K.S."/>
        </authorList>
    </citation>
    <scope>NUCLEOTIDE SEQUENCE [LARGE SCALE GENOMIC DNA]</scope>
    <source>
        <strain evidence="11 12">ATCC 33336</strain>
    </source>
</reference>
<evidence type="ECO:0000256" key="8">
    <source>
        <dbReference type="PIRSR" id="PIRSR001488-1"/>
    </source>
</evidence>
<dbReference type="InterPro" id="IPR036249">
    <property type="entry name" value="Thioredoxin-like_sf"/>
</dbReference>
<comment type="similarity">
    <text evidence="2">Belongs to the thioredoxin family. DsbA subfamily.</text>
</comment>
<keyword evidence="3 9" id="KW-0732">Signal</keyword>
<dbReference type="PIRSF" id="PIRSF001488">
    <property type="entry name" value="Tdi_protein"/>
    <property type="match status" value="1"/>
</dbReference>
<dbReference type="CDD" id="cd03019">
    <property type="entry name" value="DsbA_DsbA"/>
    <property type="match status" value="1"/>
</dbReference>
<feature type="signal peptide" evidence="9">
    <location>
        <begin position="1"/>
        <end position="24"/>
    </location>
</feature>
<evidence type="ECO:0000256" key="5">
    <source>
        <dbReference type="ARBA" id="ARBA00023157"/>
    </source>
</evidence>
<evidence type="ECO:0000256" key="6">
    <source>
        <dbReference type="ARBA" id="ARBA00023284"/>
    </source>
</evidence>
<keyword evidence="12" id="KW-1185">Reference proteome</keyword>
<keyword evidence="6" id="KW-0676">Redox-active center</keyword>
<dbReference type="SUPFAM" id="SSF52833">
    <property type="entry name" value="Thioredoxin-like"/>
    <property type="match status" value="1"/>
</dbReference>
<dbReference type="InterPro" id="IPR023205">
    <property type="entry name" value="DsbA/DsbL"/>
</dbReference>
<organism evidence="11 12">
    <name type="scientific">Oceanospirillum multiglobuliferum</name>
    <dbReference type="NCBI Taxonomy" id="64969"/>
    <lineage>
        <taxon>Bacteria</taxon>
        <taxon>Pseudomonadati</taxon>
        <taxon>Pseudomonadota</taxon>
        <taxon>Gammaproteobacteria</taxon>
        <taxon>Oceanospirillales</taxon>
        <taxon>Oceanospirillaceae</taxon>
        <taxon>Oceanospirillum</taxon>
    </lineage>
</organism>
<comment type="subcellular location">
    <subcellularLocation>
        <location evidence="1 7">Periplasm</location>
    </subcellularLocation>
</comment>
<evidence type="ECO:0000313" key="12">
    <source>
        <dbReference type="Proteomes" id="UP000191418"/>
    </source>
</evidence>
<accession>A0A1T4SEV3</accession>
<comment type="caution">
    <text evidence="11">The sequence shown here is derived from an EMBL/GenBank/DDBJ whole genome shotgun (WGS) entry which is preliminary data.</text>
</comment>
<sequence length="213" mass="23828">MLKSAIKRFSQLLVLMMVSTLALAAESYQEGTHYIRLSKPVPVSVPGKIEVAELFWYGCPHCFEFEPYVESWSKNLPDDVNFERVPATFSKLWQTHAGAFYAAAALGIGDKLHGDFFNRIHRNNEKLADVDSLAKFFANYGVTEDEAKKALKSFGVKSRVQQAGARIRGYQALGVPGLVINGKYRIDTGMAGSWTNMLKIAEYLVEQERNAVK</sequence>
<dbReference type="PROSITE" id="PS00194">
    <property type="entry name" value="THIOREDOXIN_1"/>
    <property type="match status" value="1"/>
</dbReference>
<dbReference type="Proteomes" id="UP000191418">
    <property type="component" value="Unassembled WGS sequence"/>
</dbReference>
<evidence type="ECO:0000256" key="3">
    <source>
        <dbReference type="ARBA" id="ARBA00022729"/>
    </source>
</evidence>
<dbReference type="InterPro" id="IPR050824">
    <property type="entry name" value="Thiol_disulfide_DsbA"/>
</dbReference>
<keyword evidence="5 7" id="KW-1015">Disulfide bond</keyword>
<evidence type="ECO:0000313" key="11">
    <source>
        <dbReference type="EMBL" id="OPX54284.1"/>
    </source>
</evidence>
<feature type="disulfide bond" description="Redox-active" evidence="8">
    <location>
        <begin position="59"/>
        <end position="62"/>
    </location>
</feature>
<evidence type="ECO:0000256" key="2">
    <source>
        <dbReference type="ARBA" id="ARBA00005791"/>
    </source>
</evidence>
<dbReference type="GO" id="GO:0042597">
    <property type="term" value="C:periplasmic space"/>
    <property type="evidence" value="ECO:0007669"/>
    <property type="project" value="UniProtKB-SubCell"/>
</dbReference>
<evidence type="ECO:0000256" key="1">
    <source>
        <dbReference type="ARBA" id="ARBA00004418"/>
    </source>
</evidence>
<keyword evidence="4 7" id="KW-0574">Periplasm</keyword>
<evidence type="ECO:0000256" key="7">
    <source>
        <dbReference type="PIRNR" id="PIRNR001488"/>
    </source>
</evidence>
<dbReference type="STRING" id="64969.SAMN02745127_02999"/>
<proteinExistence type="inferred from homology"/>